<dbReference type="EMBL" id="CP060635">
    <property type="protein sequence ID" value="QNM07526.1"/>
    <property type="molecule type" value="Genomic_DNA"/>
</dbReference>
<evidence type="ECO:0000313" key="2">
    <source>
        <dbReference type="Proteomes" id="UP000515860"/>
    </source>
</evidence>
<name>A0A7G9G9P4_9FIRM</name>
<dbReference type="KEGG" id="whj:H9Q79_11375"/>
<protein>
    <submittedName>
        <fullName evidence="1">Uncharacterized protein</fullName>
    </submittedName>
</protein>
<dbReference type="RefSeq" id="WP_118644213.1">
    <property type="nucleotide sequence ID" value="NZ_CP060635.1"/>
</dbReference>
<dbReference type="Proteomes" id="UP000515860">
    <property type="component" value="Chromosome"/>
</dbReference>
<proteinExistence type="predicted"/>
<evidence type="ECO:0000313" key="1">
    <source>
        <dbReference type="EMBL" id="QNM07526.1"/>
    </source>
</evidence>
<reference evidence="1 2" key="1">
    <citation type="submission" date="2020-08" db="EMBL/GenBank/DDBJ databases">
        <authorList>
            <person name="Liu C."/>
            <person name="Sun Q."/>
        </authorList>
    </citation>
    <scope>NUCLEOTIDE SEQUENCE [LARGE SCALE GENOMIC DNA]</scope>
    <source>
        <strain evidence="1 2">NSJ-29</strain>
    </source>
</reference>
<keyword evidence="2" id="KW-1185">Reference proteome</keyword>
<gene>
    <name evidence="1" type="ORF">H9Q79_11375</name>
</gene>
<organism evidence="1 2">
    <name type="scientific">Wansuia hejianensis</name>
    <dbReference type="NCBI Taxonomy" id="2763667"/>
    <lineage>
        <taxon>Bacteria</taxon>
        <taxon>Bacillati</taxon>
        <taxon>Bacillota</taxon>
        <taxon>Clostridia</taxon>
        <taxon>Lachnospirales</taxon>
        <taxon>Lachnospiraceae</taxon>
        <taxon>Wansuia</taxon>
    </lineage>
</organism>
<dbReference type="AlphaFoldDB" id="A0A7G9G9P4"/>
<sequence>MNIRRNTERNLETELQSYQDSGIRLLLEGRESSPESIADACAVAEHGTYMRDYIQDETGKLNIIDFNFVSEDE</sequence>
<accession>A0A7G9G9P4</accession>